<feature type="binding site" evidence="9">
    <location>
        <position position="12"/>
    </location>
    <ligand>
        <name>ADP</name>
        <dbReference type="ChEBI" id="CHEBI:456216"/>
    </ligand>
</feature>
<evidence type="ECO:0000256" key="6">
    <source>
        <dbReference type="ARBA" id="ARBA00022798"/>
    </source>
</evidence>
<evidence type="ECO:0000256" key="2">
    <source>
        <dbReference type="ARBA" id="ARBA00009156"/>
    </source>
</evidence>
<comment type="pathway">
    <text evidence="1 9">Polyol metabolism; glycerol degradation via glycerol kinase pathway; sn-glycerol 3-phosphate from glycerol: step 1/1.</text>
</comment>
<comment type="caution">
    <text evidence="9">Lacks conserved residue(s) required for the propagation of feature annotation.</text>
</comment>
<feature type="binding site" evidence="9">
    <location>
        <position position="82"/>
    </location>
    <ligand>
        <name>glycerol</name>
        <dbReference type="ChEBI" id="CHEBI:17754"/>
    </ligand>
</feature>
<feature type="binding site" evidence="9">
    <location>
        <position position="135"/>
    </location>
    <ligand>
        <name>sn-glycerol 3-phosphate</name>
        <dbReference type="ChEBI" id="CHEBI:57597"/>
    </ligand>
</feature>
<evidence type="ECO:0000256" key="8">
    <source>
        <dbReference type="ARBA" id="ARBA00052101"/>
    </source>
</evidence>
<evidence type="ECO:0000256" key="5">
    <source>
        <dbReference type="ARBA" id="ARBA00022777"/>
    </source>
</evidence>
<feature type="binding site" evidence="9">
    <location>
        <position position="244"/>
    </location>
    <ligand>
        <name>glycerol</name>
        <dbReference type="ChEBI" id="CHEBI:17754"/>
    </ligand>
</feature>
<dbReference type="PANTHER" id="PTHR10196">
    <property type="entry name" value="SUGAR KINASE"/>
    <property type="match status" value="1"/>
</dbReference>
<dbReference type="RefSeq" id="WP_027242883.1">
    <property type="nucleotide sequence ID" value="NZ_CP012508.1"/>
</dbReference>
<evidence type="ECO:0000256" key="7">
    <source>
        <dbReference type="ARBA" id="ARBA00022840"/>
    </source>
</evidence>
<dbReference type="FunFam" id="3.30.420.40:FF:000008">
    <property type="entry name" value="Glycerol kinase"/>
    <property type="match status" value="1"/>
</dbReference>
<comment type="similarity">
    <text evidence="2 9 10">Belongs to the FGGY kinase family.</text>
</comment>
<feature type="binding site" evidence="9">
    <location>
        <position position="266"/>
    </location>
    <ligand>
        <name>ADP</name>
        <dbReference type="ChEBI" id="CHEBI:456216"/>
    </ligand>
</feature>
<feature type="binding site" evidence="9">
    <location>
        <position position="245"/>
    </location>
    <ligand>
        <name>glycerol</name>
        <dbReference type="ChEBI" id="CHEBI:17754"/>
    </ligand>
</feature>
<feature type="binding site" evidence="9">
    <location>
        <position position="244"/>
    </location>
    <ligand>
        <name>sn-glycerol 3-phosphate</name>
        <dbReference type="ChEBI" id="CHEBI:57597"/>
    </ligand>
</feature>
<dbReference type="PROSITE" id="PS00933">
    <property type="entry name" value="FGGY_KINASES_1"/>
    <property type="match status" value="1"/>
</dbReference>
<keyword evidence="6 9" id="KW-0319">Glycerol metabolism</keyword>
<dbReference type="GO" id="GO:0005829">
    <property type="term" value="C:cytosol"/>
    <property type="evidence" value="ECO:0007669"/>
    <property type="project" value="TreeGrafter"/>
</dbReference>
<reference evidence="11 12" key="1">
    <citation type="journal article" date="2014" name="Genome Announc.">
        <title>Comparative Genome Analysis of Two Isolates of the Fish Pathogen Piscirickettsia salmonis from Different Hosts Reveals Major Differences in Virulence-Associated Secretion Systems.</title>
        <authorList>
            <person name="Bohle H."/>
            <person name="Henriquez P."/>
            <person name="Grothusen H."/>
            <person name="Navas E."/>
            <person name="Sandoval A."/>
            <person name="Bustamante F."/>
            <person name="Bustos P."/>
            <person name="Mancilla M."/>
        </authorList>
    </citation>
    <scope>NUCLEOTIDE SEQUENCE [LARGE SCALE GENOMIC DNA]</scope>
    <source>
        <strain evidence="12">B1-32597</strain>
    </source>
</reference>
<evidence type="ECO:0000256" key="10">
    <source>
        <dbReference type="RuleBase" id="RU003733"/>
    </source>
</evidence>
<feature type="binding site" evidence="9">
    <location>
        <position position="82"/>
    </location>
    <ligand>
        <name>sn-glycerol 3-phosphate</name>
        <dbReference type="ChEBI" id="CHEBI:57597"/>
    </ligand>
</feature>
<comment type="activity regulation">
    <text evidence="9">Inhibited by fructose 1,6-bisphosphate (FBP).</text>
</comment>
<feature type="binding site" evidence="9">
    <location>
        <position position="83"/>
    </location>
    <ligand>
        <name>glycerol</name>
        <dbReference type="ChEBI" id="CHEBI:17754"/>
    </ligand>
</feature>
<dbReference type="InterPro" id="IPR018484">
    <property type="entry name" value="FGGY_N"/>
</dbReference>
<dbReference type="Gene3D" id="3.30.420.40">
    <property type="match status" value="2"/>
</dbReference>
<comment type="catalytic activity">
    <reaction evidence="8 9">
        <text>glycerol + ATP = sn-glycerol 3-phosphate + ADP + H(+)</text>
        <dbReference type="Rhea" id="RHEA:21644"/>
        <dbReference type="ChEBI" id="CHEBI:15378"/>
        <dbReference type="ChEBI" id="CHEBI:17754"/>
        <dbReference type="ChEBI" id="CHEBI:30616"/>
        <dbReference type="ChEBI" id="CHEBI:57597"/>
        <dbReference type="ChEBI" id="CHEBI:456216"/>
        <dbReference type="EC" id="2.7.1.30"/>
    </reaction>
</comment>
<dbReference type="InterPro" id="IPR005999">
    <property type="entry name" value="Glycerol_kin"/>
</dbReference>
<dbReference type="Pfam" id="PF02782">
    <property type="entry name" value="FGGY_C"/>
    <property type="match status" value="1"/>
</dbReference>
<dbReference type="EC" id="2.7.1.30" evidence="9"/>
<sequence length="494" mass="54861">MSEYILSIDQGTTSTRAIIFNCQGQVLAQHQIEFKQYFPNDGWVEHNADDIWQTTLISSQKAIEKAKLVARQIAAVGISNQRETTLVWHKKTGQVLGRAIVWQDRRTTAMCERLAQQPDCLAMIQEKTGLLLDPYFSATKLQWLLDHTEGARAQAERGELAFGTVDSFLLWRLTGGKSHMTDVTNASRTLLYNIHTQCWDEELLVLFNIPANILPEVADNSGHFGYINREHLGAEIPVTGMAGDQQAAAFGQACFSEGMIKSTYGTGCFMLMNTGKTALMSKNRLLTTIAYRLHGQVSYALEGSIFVAGAAVHWLRDAVKMIEKASDTESIAGSLECSHGVYLVPAFTGLGAPYWDPQARGALLGMTRDTGVNHIVRAALEAVCYQTKDLLLAMQNDGARFQTTLRVDGGMAHNRWLLQFLADILNITVERPGCVETSALGVAYLAGLGVGIYQSTDEIAKLWRKELQFSPRMGEEKRRFLYQGWLDAVERIRS</sequence>
<feature type="binding site" evidence="9">
    <location>
        <position position="309"/>
    </location>
    <ligand>
        <name>ATP</name>
        <dbReference type="ChEBI" id="CHEBI:30616"/>
    </ligand>
</feature>
<evidence type="ECO:0000256" key="4">
    <source>
        <dbReference type="ARBA" id="ARBA00022741"/>
    </source>
</evidence>
<dbReference type="FunFam" id="3.30.420.40:FF:000007">
    <property type="entry name" value="Glycerol kinase"/>
    <property type="match status" value="1"/>
</dbReference>
<gene>
    <name evidence="9" type="primary">glpK</name>
    <name evidence="11" type="ORF">KU39_1156</name>
</gene>
<organism evidence="11 12">
    <name type="scientific">Piscirickettsia salmonis</name>
    <dbReference type="NCBI Taxonomy" id="1238"/>
    <lineage>
        <taxon>Bacteria</taxon>
        <taxon>Pseudomonadati</taxon>
        <taxon>Pseudomonadota</taxon>
        <taxon>Gammaproteobacteria</taxon>
        <taxon>Thiotrichales</taxon>
        <taxon>Piscirickettsiaceae</taxon>
        <taxon>Piscirickettsia</taxon>
    </lineage>
</organism>
<dbReference type="PANTHER" id="PTHR10196:SF78">
    <property type="entry name" value="GLYCEROL KINASE"/>
    <property type="match status" value="1"/>
</dbReference>
<dbReference type="SUPFAM" id="SSF53067">
    <property type="entry name" value="Actin-like ATPase domain"/>
    <property type="match status" value="2"/>
</dbReference>
<feature type="binding site" evidence="9">
    <location>
        <position position="12"/>
    </location>
    <ligand>
        <name>sn-glycerol 3-phosphate</name>
        <dbReference type="ChEBI" id="CHEBI:57597"/>
    </ligand>
</feature>
<dbReference type="NCBIfam" id="NF000756">
    <property type="entry name" value="PRK00047.1"/>
    <property type="match status" value="1"/>
</dbReference>
<keyword evidence="7 9" id="KW-0067">ATP-binding</keyword>
<feature type="binding site" evidence="9">
    <location>
        <position position="135"/>
    </location>
    <ligand>
        <name>glycerol</name>
        <dbReference type="ChEBI" id="CHEBI:17754"/>
    </ligand>
</feature>
<dbReference type="Proteomes" id="UP000029558">
    <property type="component" value="Chromosome"/>
</dbReference>
<accession>A0A1L6TAQ0</accession>
<dbReference type="GO" id="GO:0006072">
    <property type="term" value="P:glycerol-3-phosphate metabolic process"/>
    <property type="evidence" value="ECO:0007669"/>
    <property type="project" value="InterPro"/>
</dbReference>
<dbReference type="NCBIfam" id="TIGR01311">
    <property type="entry name" value="glycerol_kin"/>
    <property type="match status" value="1"/>
</dbReference>
<feature type="binding site" evidence="9">
    <location>
        <position position="83"/>
    </location>
    <ligand>
        <name>sn-glycerol 3-phosphate</name>
        <dbReference type="ChEBI" id="CHEBI:57597"/>
    </ligand>
</feature>
<dbReference type="PROSITE" id="PS00445">
    <property type="entry name" value="FGGY_KINASES_2"/>
    <property type="match status" value="1"/>
</dbReference>
<dbReference type="InterPro" id="IPR018485">
    <property type="entry name" value="FGGY_C"/>
</dbReference>
<feature type="binding site" evidence="9">
    <location>
        <position position="414"/>
    </location>
    <ligand>
        <name>ADP</name>
        <dbReference type="ChEBI" id="CHEBI:456216"/>
    </ligand>
</feature>
<feature type="binding site" evidence="9">
    <location>
        <position position="16"/>
    </location>
    <ligand>
        <name>ADP</name>
        <dbReference type="ChEBI" id="CHEBI:456216"/>
    </ligand>
</feature>
<keyword evidence="4 9" id="KW-0547">Nucleotide-binding</keyword>
<dbReference type="InterPro" id="IPR000577">
    <property type="entry name" value="Carb_kinase_FGGY"/>
</dbReference>
<dbReference type="GO" id="GO:0019563">
    <property type="term" value="P:glycerol catabolic process"/>
    <property type="evidence" value="ECO:0007669"/>
    <property type="project" value="UniProtKB-UniRule"/>
</dbReference>
<feature type="binding site" evidence="9">
    <location>
        <position position="309"/>
    </location>
    <ligand>
        <name>ADP</name>
        <dbReference type="ChEBI" id="CHEBI:456216"/>
    </ligand>
</feature>
<protein>
    <recommendedName>
        <fullName evidence="9">Glycerol kinase</fullName>
        <ecNumber evidence="9">2.7.1.30</ecNumber>
    </recommendedName>
    <alternativeName>
        <fullName evidence="9">ATP:glycerol 3-phosphotransferase</fullName>
    </alternativeName>
    <alternativeName>
        <fullName evidence="9">Glycerokinase</fullName>
        <shortName evidence="9">GK</shortName>
    </alternativeName>
</protein>
<keyword evidence="5 9" id="KW-0418">Kinase</keyword>
<evidence type="ECO:0000256" key="3">
    <source>
        <dbReference type="ARBA" id="ARBA00022679"/>
    </source>
</evidence>
<dbReference type="PIRSF" id="PIRSF000538">
    <property type="entry name" value="GlpK"/>
    <property type="match status" value="1"/>
</dbReference>
<comment type="function">
    <text evidence="9">Key enzyme in the regulation of glycerol uptake and metabolism. Catalyzes the phosphorylation of glycerol to yield sn-glycerol 3-phosphate.</text>
</comment>
<dbReference type="HAMAP" id="MF_00186">
    <property type="entry name" value="Glycerol_kin"/>
    <property type="match status" value="1"/>
</dbReference>
<dbReference type="Pfam" id="PF00370">
    <property type="entry name" value="FGGY_N"/>
    <property type="match status" value="1"/>
</dbReference>
<evidence type="ECO:0000256" key="1">
    <source>
        <dbReference type="ARBA" id="ARBA00005190"/>
    </source>
</evidence>
<evidence type="ECO:0000313" key="12">
    <source>
        <dbReference type="Proteomes" id="UP000029558"/>
    </source>
</evidence>
<proteinExistence type="inferred from homology"/>
<dbReference type="GO" id="GO:0004370">
    <property type="term" value="F:glycerol kinase activity"/>
    <property type="evidence" value="ECO:0007669"/>
    <property type="project" value="UniProtKB-UniRule"/>
</dbReference>
<dbReference type="CDD" id="cd07786">
    <property type="entry name" value="FGGY_EcGK_like"/>
    <property type="match status" value="1"/>
</dbReference>
<feature type="binding site" evidence="9">
    <location>
        <position position="266"/>
    </location>
    <ligand>
        <name>ATP</name>
        <dbReference type="ChEBI" id="CHEBI:30616"/>
    </ligand>
</feature>
<dbReference type="OrthoDB" id="9805576at2"/>
<dbReference type="EMBL" id="CP012508">
    <property type="protein sequence ID" value="ALB22339.1"/>
    <property type="molecule type" value="Genomic_DNA"/>
</dbReference>
<dbReference type="AlphaFoldDB" id="A0A1L6TAQ0"/>
<feature type="binding site" evidence="9">
    <location>
        <position position="14"/>
    </location>
    <ligand>
        <name>ATP</name>
        <dbReference type="ChEBI" id="CHEBI:30616"/>
    </ligand>
</feature>
<feature type="binding site" evidence="9">
    <location>
        <position position="12"/>
    </location>
    <ligand>
        <name>ATP</name>
        <dbReference type="ChEBI" id="CHEBI:30616"/>
    </ligand>
</feature>
<dbReference type="InterPro" id="IPR043129">
    <property type="entry name" value="ATPase_NBD"/>
</dbReference>
<feature type="binding site" evidence="9">
    <location>
        <position position="410"/>
    </location>
    <ligand>
        <name>ATP</name>
        <dbReference type="ChEBI" id="CHEBI:30616"/>
    </ligand>
</feature>
<feature type="binding site" evidence="9">
    <location>
        <position position="410"/>
    </location>
    <ligand>
        <name>ADP</name>
        <dbReference type="ChEBI" id="CHEBI:456216"/>
    </ligand>
</feature>
<evidence type="ECO:0000313" key="11">
    <source>
        <dbReference type="EMBL" id="ALB22339.1"/>
    </source>
</evidence>
<evidence type="ECO:0000256" key="9">
    <source>
        <dbReference type="HAMAP-Rule" id="MF_00186"/>
    </source>
</evidence>
<dbReference type="GO" id="GO:0005524">
    <property type="term" value="F:ATP binding"/>
    <property type="evidence" value="ECO:0007669"/>
    <property type="project" value="UniProtKB-UniRule"/>
</dbReference>
<name>A0A1L6TAQ0_PISSA</name>
<keyword evidence="3 9" id="KW-0808">Transferase</keyword>
<feature type="binding site" evidence="9">
    <location>
        <position position="13"/>
    </location>
    <ligand>
        <name>ATP</name>
        <dbReference type="ChEBI" id="CHEBI:30616"/>
    </ligand>
</feature>
<dbReference type="InterPro" id="IPR018483">
    <property type="entry name" value="Carb_kinase_FGGY_CS"/>
</dbReference>